<evidence type="ECO:0000313" key="2">
    <source>
        <dbReference type="EMBL" id="VEU23953.1"/>
    </source>
</evidence>
<evidence type="ECO:0000256" key="1">
    <source>
        <dbReference type="SAM" id="MobiDB-lite"/>
    </source>
</evidence>
<protein>
    <submittedName>
        <fullName evidence="2">DEKNAAE105147</fullName>
    </submittedName>
</protein>
<name>A0A448YSS3_BRENA</name>
<dbReference type="FunCoup" id="A0A448YSS3">
    <property type="interactions" value="125"/>
</dbReference>
<dbReference type="EMBL" id="CAACVR010000067">
    <property type="protein sequence ID" value="VEU23953.1"/>
    <property type="molecule type" value="Genomic_DNA"/>
</dbReference>
<dbReference type="GO" id="GO:0006893">
    <property type="term" value="P:Golgi to plasma membrane transport"/>
    <property type="evidence" value="ECO:0007669"/>
    <property type="project" value="TreeGrafter"/>
</dbReference>
<dbReference type="PANTHER" id="PTHR31975">
    <property type="entry name" value="BUD SITE SELECTION PROTEIN 7-RELATED"/>
    <property type="match status" value="1"/>
</dbReference>
<dbReference type="OrthoDB" id="434695at2759"/>
<keyword evidence="3" id="KW-1185">Reference proteome</keyword>
<dbReference type="InterPro" id="IPR011990">
    <property type="entry name" value="TPR-like_helical_dom_sf"/>
</dbReference>
<dbReference type="SUPFAM" id="SSF48452">
    <property type="entry name" value="TPR-like"/>
    <property type="match status" value="1"/>
</dbReference>
<dbReference type="InParanoid" id="A0A448YSS3"/>
<dbReference type="Proteomes" id="UP000290900">
    <property type="component" value="Unassembled WGS sequence"/>
</dbReference>
<feature type="region of interest" description="Disordered" evidence="1">
    <location>
        <begin position="442"/>
        <end position="477"/>
    </location>
</feature>
<dbReference type="Pfam" id="PF09295">
    <property type="entry name" value="ChAPs"/>
    <property type="match status" value="1"/>
</dbReference>
<dbReference type="STRING" id="13370.A0A448YSS3"/>
<dbReference type="PANTHER" id="PTHR31975:SF1">
    <property type="entry name" value="BUD SITE SELECTION PROTEIN 7-RELATED"/>
    <property type="match status" value="1"/>
</dbReference>
<dbReference type="GO" id="GO:0034044">
    <property type="term" value="C:exomer complex"/>
    <property type="evidence" value="ECO:0007669"/>
    <property type="project" value="UniProtKB-ARBA"/>
</dbReference>
<dbReference type="AlphaFoldDB" id="A0A448YSS3"/>
<organism evidence="2 3">
    <name type="scientific">Brettanomyces naardenensis</name>
    <name type="common">Yeast</name>
    <dbReference type="NCBI Taxonomy" id="13370"/>
    <lineage>
        <taxon>Eukaryota</taxon>
        <taxon>Fungi</taxon>
        <taxon>Dikarya</taxon>
        <taxon>Ascomycota</taxon>
        <taxon>Saccharomycotina</taxon>
        <taxon>Pichiomycetes</taxon>
        <taxon>Pichiales</taxon>
        <taxon>Pichiaceae</taxon>
        <taxon>Brettanomyces</taxon>
    </lineage>
</organism>
<gene>
    <name evidence="2" type="ORF">BRENAR_LOCUS4682</name>
</gene>
<dbReference type="InterPro" id="IPR015374">
    <property type="entry name" value="ChAPs"/>
</dbReference>
<sequence length="667" mass="74709">MTSVTQGSIPEVVEKTIGESLGQRTSILDNVNDLGPPDMVHLAKATANSSAKTPSSGTFFYYTGTDTSNSATIAALLHSIADIIDEKPQLWFGKHKAWKVCEATYCSYNAFSRLDSRVKVAFPGGVESCMVDSSGNKQVETDRLWLQTYVSSMVRALVTADNDSSDFTSVVEIRKINPLLTKEGTDLFLDGFEQLFFEGTKLGCSENLQVPTNANNMLVDAFLKCIQITGDYERGLEIIGRLKTIDASVGFLEAQLYLSGDEEVKAVKSMHDAILANPLDGEMLTLQAEYCLDKNRLDLALPIATKAVNSSPSNFKPWSVLVKAYIALGQYEQALLTLNSCPMVTHKDKYILKRINNPRPEDMHLPLPVDVTLDKVSTLNSVDVAVEHNRVDSSLLNLPAANLKSTFAEAYDLLTQIVHKTGWEPLLHYRTKVFVMEEEFKQGGSDESSGGGSSLSPKKLPEATIADEETRKVGTSHGNALDNDFKKKRLCERWLDNLFMLLYDDLRVYTMYKAELLHFDAQQMEMKKTTCEWELTGLVASRLGHKEEAAKCFERGLEMRFSAKCSSKLLEYYTDEREKTSDSSKISDYNDKILELVVKLFVWNHRWYCSFSPVLINALKDLVNEVGRVKLESEIKVRFDDGNTGVYNVVEDNLECLDLYGLIERDE</sequence>
<accession>A0A448YSS3</accession>
<reference evidence="2 3" key="1">
    <citation type="submission" date="2018-12" db="EMBL/GenBank/DDBJ databases">
        <authorList>
            <person name="Tiukova I."/>
            <person name="Dainat J."/>
        </authorList>
    </citation>
    <scope>NUCLEOTIDE SEQUENCE [LARGE SCALE GENOMIC DNA]</scope>
</reference>
<evidence type="ECO:0000313" key="3">
    <source>
        <dbReference type="Proteomes" id="UP000290900"/>
    </source>
</evidence>
<proteinExistence type="predicted"/>
<dbReference type="Gene3D" id="1.25.40.10">
    <property type="entry name" value="Tetratricopeptide repeat domain"/>
    <property type="match status" value="1"/>
</dbReference>